<organism evidence="11 12">
    <name type="scientific">Selenomonas ruminantium subsp. lactilytica (strain NBRC 103574 / TAM6421)</name>
    <dbReference type="NCBI Taxonomy" id="927704"/>
    <lineage>
        <taxon>Bacteria</taxon>
        <taxon>Bacillati</taxon>
        <taxon>Bacillota</taxon>
        <taxon>Negativicutes</taxon>
        <taxon>Selenomonadales</taxon>
        <taxon>Selenomonadaceae</taxon>
        <taxon>Selenomonas</taxon>
    </lineage>
</organism>
<evidence type="ECO:0000256" key="6">
    <source>
        <dbReference type="SAM" id="MobiDB-lite"/>
    </source>
</evidence>
<dbReference type="PROSITE" id="PS00588">
    <property type="entry name" value="FLAGELLA_BB_ROD"/>
    <property type="match status" value="1"/>
</dbReference>
<protein>
    <recommendedName>
        <fullName evidence="3 5">Flagellar hook protein FlgE</fullName>
    </recommendedName>
</protein>
<dbReference type="NCBIfam" id="TIGR03506">
    <property type="entry name" value="FlgEFG_subfam"/>
    <property type="match status" value="2"/>
</dbReference>
<evidence type="ECO:0000313" key="12">
    <source>
        <dbReference type="Proteomes" id="UP000007887"/>
    </source>
</evidence>
<keyword evidence="11" id="KW-0282">Flagellum</keyword>
<dbReference type="Proteomes" id="UP000007887">
    <property type="component" value="Chromosome"/>
</dbReference>
<keyword evidence="11" id="KW-0969">Cilium</keyword>
<keyword evidence="4 5" id="KW-0975">Bacterial flagellum</keyword>
<reference evidence="11 12" key="1">
    <citation type="submission" date="2011-10" db="EMBL/GenBank/DDBJ databases">
        <title>Whole genome sequence of Selenomonas ruminantium subsp. lactilytica TAM6421.</title>
        <authorList>
            <person name="Oguchi A."/>
            <person name="Ankai A."/>
            <person name="Kaneko J."/>
            <person name="Yamada-Narita S."/>
            <person name="Fukui S."/>
            <person name="Takahashi M."/>
            <person name="Onodera T."/>
            <person name="Kojima S."/>
            <person name="Fushimi T."/>
            <person name="Abe N."/>
            <person name="Kamio Y."/>
            <person name="Yamazaki S."/>
            <person name="Fujita N."/>
        </authorList>
    </citation>
    <scope>NUCLEOTIDE SEQUENCE [LARGE SCALE GENOMIC DNA]</scope>
    <source>
        <strain evidence="12">NBRC 103574 / TAM6421</strain>
    </source>
</reference>
<dbReference type="HOGENOM" id="CLU_013687_2_1_9"/>
<dbReference type="PATRIC" id="fig|927704.6.peg.501"/>
<dbReference type="InterPro" id="IPR010930">
    <property type="entry name" value="Flg_bb/hook_C_dom"/>
</dbReference>
<keyword evidence="11" id="KW-0966">Cell projection</keyword>
<evidence type="ECO:0000256" key="2">
    <source>
        <dbReference type="ARBA" id="ARBA00009677"/>
    </source>
</evidence>
<dbReference type="GO" id="GO:0009424">
    <property type="term" value="C:bacterial-type flagellum hook"/>
    <property type="evidence" value="ECO:0007669"/>
    <property type="project" value="TreeGrafter"/>
</dbReference>
<feature type="domain" description="Flagellar basal body rod protein N-terminal" evidence="7">
    <location>
        <begin position="5"/>
        <end position="35"/>
    </location>
</feature>
<dbReference type="SUPFAM" id="SSF117143">
    <property type="entry name" value="Flagellar hook protein flgE"/>
    <property type="match status" value="2"/>
</dbReference>
<dbReference type="GO" id="GO:0005829">
    <property type="term" value="C:cytosol"/>
    <property type="evidence" value="ECO:0007669"/>
    <property type="project" value="TreeGrafter"/>
</dbReference>
<dbReference type="PANTHER" id="PTHR30435:SF1">
    <property type="entry name" value="FLAGELLAR HOOK PROTEIN FLGE"/>
    <property type="match status" value="1"/>
</dbReference>
<dbReference type="PANTHER" id="PTHR30435">
    <property type="entry name" value="FLAGELLAR PROTEIN"/>
    <property type="match status" value="1"/>
</dbReference>
<comment type="similarity">
    <text evidence="2 5">Belongs to the flagella basal body rod proteins family.</text>
</comment>
<evidence type="ECO:0000256" key="4">
    <source>
        <dbReference type="ARBA" id="ARBA00023143"/>
    </source>
</evidence>
<evidence type="ECO:0000256" key="1">
    <source>
        <dbReference type="ARBA" id="ARBA00004117"/>
    </source>
</evidence>
<dbReference type="AlphaFoldDB" id="I0GN60"/>
<dbReference type="InterPro" id="IPR037925">
    <property type="entry name" value="FlgE/F/G-like"/>
</dbReference>
<evidence type="ECO:0000256" key="5">
    <source>
        <dbReference type="RuleBase" id="RU362116"/>
    </source>
</evidence>
<dbReference type="EMBL" id="AP012292">
    <property type="protein sequence ID" value="BAL82197.1"/>
    <property type="molecule type" value="Genomic_DNA"/>
</dbReference>
<dbReference type="Pfam" id="PF07559">
    <property type="entry name" value="FlgE_D2"/>
    <property type="match status" value="1"/>
</dbReference>
<evidence type="ECO:0000256" key="3">
    <source>
        <dbReference type="ARBA" id="ARBA00019015"/>
    </source>
</evidence>
<dbReference type="Pfam" id="PF22692">
    <property type="entry name" value="LlgE_F_G_D1"/>
    <property type="match status" value="1"/>
</dbReference>
<dbReference type="eggNOG" id="COG1749">
    <property type="taxonomic scope" value="Bacteria"/>
</dbReference>
<evidence type="ECO:0000259" key="7">
    <source>
        <dbReference type="Pfam" id="PF00460"/>
    </source>
</evidence>
<evidence type="ECO:0000259" key="8">
    <source>
        <dbReference type="Pfam" id="PF06429"/>
    </source>
</evidence>
<dbReference type="RefSeq" id="WP_014423641.1">
    <property type="nucleotide sequence ID" value="NC_017068.1"/>
</dbReference>
<evidence type="ECO:0000259" key="10">
    <source>
        <dbReference type="Pfam" id="PF22692"/>
    </source>
</evidence>
<dbReference type="Pfam" id="PF00460">
    <property type="entry name" value="Flg_bb_rod"/>
    <property type="match status" value="1"/>
</dbReference>
<dbReference type="InterPro" id="IPR001444">
    <property type="entry name" value="Flag_bb_rod_N"/>
</dbReference>
<gene>
    <name evidence="11" type="primary">flgE</name>
    <name evidence="11" type="ordered locus">SELR_04890</name>
</gene>
<dbReference type="InterPro" id="IPR037058">
    <property type="entry name" value="Falgellar_hook_FlgE_sf"/>
</dbReference>
<feature type="region of interest" description="Disordered" evidence="6">
    <location>
        <begin position="45"/>
        <end position="64"/>
    </location>
</feature>
<evidence type="ECO:0000259" key="9">
    <source>
        <dbReference type="Pfam" id="PF07559"/>
    </source>
</evidence>
<dbReference type="OrthoDB" id="9804559at2"/>
<dbReference type="InterPro" id="IPR019776">
    <property type="entry name" value="Flagellar_basal_body_rod_CS"/>
</dbReference>
<accession>I0GN60</accession>
<dbReference type="GO" id="GO:0071978">
    <property type="term" value="P:bacterial-type flagellum-dependent swarming motility"/>
    <property type="evidence" value="ECO:0007669"/>
    <property type="project" value="TreeGrafter"/>
</dbReference>
<feature type="domain" description="Flagellar basal-body/hook protein C-terminal" evidence="8">
    <location>
        <begin position="623"/>
        <end position="666"/>
    </location>
</feature>
<dbReference type="InterPro" id="IPR011491">
    <property type="entry name" value="FlgE_D2"/>
</dbReference>
<sequence length="668" mass="68901">MMRSLYSGVSGVKGHQTRMDVIGNNIANVNTTGFKSSRVTFADTLSQTQSGASSPTENIGGTNPKQIGLGVGVASIDTIFTDGSVQATGKNTDLCLSGNGLFIVKSGDETYYTRDGAFEFDADGNYVLPGNGMYVQGWMAENGVLNSTGDVGNITIAAGKSMDPTLTTTSTYSNNINATTTGYEIGSIIVSYADGTTTNTTSYSPVEAAGVITITLADGTTEVADPGKTFTTGSAAGDIWTDTVSSITGSDDGEIKLKYAIPGSYIDMDATGTTAALNSGTYKIGSIYTATKTISEVQSLPDGNVKLTFDSTGDDNVTSVTVPTPPNGAWSVNDTFTLSLTVTGGTADVGATITAESTKIDGITHKTTADSTATLGSSYTKTSTSNVETIARSDPGTFLFSGSEVKSVSIVTSDGTTLTGLSGVDYSSTETFYPSITTTSTVYDSLGKSHSVPVIITKTASNTWELSLANGAKSTTIAETDGTTTSVTLNKTSLTFDENGKYVSGDGTLSLGYTNGADDQSVAINLAGLTQFSGGNTISSTTDGNAAGTLKTVSIDSSGTIIATYTNGVKQTEAQIAIAQFTNASGLTKIGSSLYQASMNSFPEGKEPTPHTASDLGVTITASALEMSNVDIANEFSDMIITQRGFQSNSKIITVSDEMLETMINMKR</sequence>
<dbReference type="KEGG" id="sri:SELR_04890"/>
<evidence type="ECO:0000313" key="11">
    <source>
        <dbReference type="EMBL" id="BAL82197.1"/>
    </source>
</evidence>
<feature type="domain" description="Flagellar hook protein FlgE/F/G-like D1" evidence="10">
    <location>
        <begin position="97"/>
        <end position="158"/>
    </location>
</feature>
<comment type="function">
    <text evidence="5">A flexible structure which links the flagellar filament to the drive apparatus in the basal body.</text>
</comment>
<dbReference type="Gene3D" id="2.60.98.20">
    <property type="entry name" value="Flagellar hook protein FlgE"/>
    <property type="match status" value="1"/>
</dbReference>
<name>I0GN60_SELRL</name>
<comment type="subcellular location">
    <subcellularLocation>
        <location evidence="1 5">Bacterial flagellum basal body</location>
    </subcellularLocation>
</comment>
<dbReference type="InterPro" id="IPR053967">
    <property type="entry name" value="LlgE_F_G-like_D1"/>
</dbReference>
<dbReference type="InterPro" id="IPR020013">
    <property type="entry name" value="Flagellar_FlgE/F/G"/>
</dbReference>
<feature type="domain" description="Flagellar hook protein FlgE D2" evidence="9">
    <location>
        <begin position="437"/>
        <end position="542"/>
    </location>
</feature>
<dbReference type="GO" id="GO:0009425">
    <property type="term" value="C:bacterial-type flagellum basal body"/>
    <property type="evidence" value="ECO:0007669"/>
    <property type="project" value="UniProtKB-SubCell"/>
</dbReference>
<dbReference type="Pfam" id="PF06429">
    <property type="entry name" value="Flg_bbr_C"/>
    <property type="match status" value="1"/>
</dbReference>
<proteinExistence type="inferred from homology"/>